<evidence type="ECO:0000313" key="2">
    <source>
        <dbReference type="EMBL" id="CAB4910217.1"/>
    </source>
</evidence>
<organism evidence="2">
    <name type="scientific">freshwater metagenome</name>
    <dbReference type="NCBI Taxonomy" id="449393"/>
    <lineage>
        <taxon>unclassified sequences</taxon>
        <taxon>metagenomes</taxon>
        <taxon>ecological metagenomes</taxon>
    </lineage>
</organism>
<feature type="domain" description="Peptidoglycan binding-like" evidence="1">
    <location>
        <begin position="79"/>
        <end position="130"/>
    </location>
</feature>
<dbReference type="Gene3D" id="1.10.101.10">
    <property type="entry name" value="PGBD-like superfamily/PGBD"/>
    <property type="match status" value="1"/>
</dbReference>
<dbReference type="InterPro" id="IPR036366">
    <property type="entry name" value="PGBDSf"/>
</dbReference>
<dbReference type="EMBL" id="CAFBMG010000124">
    <property type="protein sequence ID" value="CAB4910217.1"/>
    <property type="molecule type" value="Genomic_DNA"/>
</dbReference>
<proteinExistence type="predicted"/>
<dbReference type="InterPro" id="IPR036365">
    <property type="entry name" value="PGBD-like_sf"/>
</dbReference>
<reference evidence="2" key="1">
    <citation type="submission" date="2020-05" db="EMBL/GenBank/DDBJ databases">
        <authorList>
            <person name="Chiriac C."/>
            <person name="Salcher M."/>
            <person name="Ghai R."/>
            <person name="Kavagutti S V."/>
        </authorList>
    </citation>
    <scope>NUCLEOTIDE SEQUENCE</scope>
</reference>
<dbReference type="InterPro" id="IPR002477">
    <property type="entry name" value="Peptidoglycan-bd-like"/>
</dbReference>
<protein>
    <submittedName>
        <fullName evidence="2">Unannotated protein</fullName>
    </submittedName>
</protein>
<dbReference type="PROSITE" id="PS51257">
    <property type="entry name" value="PROKAR_LIPOPROTEIN"/>
    <property type="match status" value="1"/>
</dbReference>
<accession>A0A6J7GP00</accession>
<gene>
    <name evidence="2" type="ORF">UFOPK3519_01364</name>
</gene>
<evidence type="ECO:0000259" key="1">
    <source>
        <dbReference type="Pfam" id="PF01471"/>
    </source>
</evidence>
<dbReference type="AlphaFoldDB" id="A0A6J7GP00"/>
<sequence length="239" mass="23782">MTNIKKPSSLLRLAVLGTSLVAITALTLGACSKDSNSDATTTTTSTTETTAAPSTTVDAAAAAAAAAEAAKEARVLVDKNIQAQLTVVGCYKGKDDGVIGKQTDEAIILFQTASGLTVDGELGPKTDAALTAAANSKKVVCTATTVTTKAPATTVPRNNPPCTAAAISGAIAPNSVNGYICGNNFAAGSQSNGDFDSAFLLAAGDDNSGQWVVIPTDAATCADKDIPAAVLAESPCKVS</sequence>
<dbReference type="SUPFAM" id="SSF47090">
    <property type="entry name" value="PGBD-like"/>
    <property type="match status" value="1"/>
</dbReference>
<dbReference type="Pfam" id="PF01471">
    <property type="entry name" value="PG_binding_1"/>
    <property type="match status" value="1"/>
</dbReference>
<name>A0A6J7GP00_9ZZZZ</name>